<dbReference type="Proteomes" id="UP000008793">
    <property type="component" value="Chromosome"/>
</dbReference>
<dbReference type="AlphaFoldDB" id="D8MWL1"/>
<protein>
    <submittedName>
        <fullName evidence="1">Uncharacterized protein</fullName>
    </submittedName>
</protein>
<organism evidence="2">
    <name type="scientific">Erwinia billingiae (strain Eb661)</name>
    <dbReference type="NCBI Taxonomy" id="634500"/>
    <lineage>
        <taxon>Bacteria</taxon>
        <taxon>Pseudomonadati</taxon>
        <taxon>Pseudomonadota</taxon>
        <taxon>Gammaproteobacteria</taxon>
        <taxon>Enterobacterales</taxon>
        <taxon>Erwiniaceae</taxon>
        <taxon>Erwinia</taxon>
    </lineage>
</organism>
<evidence type="ECO:0000313" key="1">
    <source>
        <dbReference type="EMBL" id="CAX61218.1"/>
    </source>
</evidence>
<dbReference type="KEGG" id="ebi:EbC_36870"/>
<proteinExistence type="predicted"/>
<reference evidence="1 2" key="1">
    <citation type="journal article" date="2010" name="BMC Genomics">
        <title>Genome comparison of the epiphytic bacteria Erwinia billingiae and E. tasmaniensis with the pear pathogen E. pyrifoliae.</title>
        <authorList>
            <person name="Kube M."/>
            <person name="Migdoll A.M."/>
            <person name="Gehring I."/>
            <person name="Heitmann K."/>
            <person name="Mayer Y."/>
            <person name="Kuhl H."/>
            <person name="Knaust F."/>
            <person name="Geider K."/>
            <person name="Reinhardt R."/>
        </authorList>
    </citation>
    <scope>NUCLEOTIDE SEQUENCE [LARGE SCALE GENOMIC DNA]</scope>
    <source>
        <strain evidence="1 2">Eb661</strain>
    </source>
</reference>
<evidence type="ECO:0000313" key="2">
    <source>
        <dbReference type="Proteomes" id="UP000008793"/>
    </source>
</evidence>
<dbReference type="HOGENOM" id="CLU_3309418_0_0_6"/>
<gene>
    <name evidence="1" type="ordered locus">EbC_36870</name>
</gene>
<keyword evidence="2" id="KW-1185">Reference proteome</keyword>
<name>D8MWL1_ERWBE</name>
<sequence>MLFFSSEPGMAATLKWRGDVIRQSGRNDGTFFFQVQDGG</sequence>
<accession>D8MWL1</accession>
<dbReference type="EMBL" id="FP236843">
    <property type="protein sequence ID" value="CAX61218.1"/>
    <property type="molecule type" value="Genomic_DNA"/>
</dbReference>